<organism evidence="1 2">
    <name type="scientific">Pseudovirgaria hyperparasitica</name>
    <dbReference type="NCBI Taxonomy" id="470096"/>
    <lineage>
        <taxon>Eukaryota</taxon>
        <taxon>Fungi</taxon>
        <taxon>Dikarya</taxon>
        <taxon>Ascomycota</taxon>
        <taxon>Pezizomycotina</taxon>
        <taxon>Dothideomycetes</taxon>
        <taxon>Dothideomycetes incertae sedis</taxon>
        <taxon>Acrospermales</taxon>
        <taxon>Acrospermaceae</taxon>
        <taxon>Pseudovirgaria</taxon>
    </lineage>
</organism>
<evidence type="ECO:0000313" key="1">
    <source>
        <dbReference type="EMBL" id="KAF2758473.1"/>
    </source>
</evidence>
<dbReference type="AlphaFoldDB" id="A0A6A6W769"/>
<protein>
    <submittedName>
        <fullName evidence="1">Uncharacterized protein</fullName>
    </submittedName>
</protein>
<evidence type="ECO:0000313" key="2">
    <source>
        <dbReference type="Proteomes" id="UP000799437"/>
    </source>
</evidence>
<keyword evidence="2" id="KW-1185">Reference proteome</keyword>
<dbReference type="GeneID" id="54482070"/>
<sequence length="425" mass="49349">MSEHCHGTPTKYQCHSERFTITEVLVLLKCSTVDSMKHPSYLDVSTVVYIVMDERFVDRINCAWNRTFARPFFSLYRGQNRIAVIAKDVKERIMKMKADAVQPKRPPQTLFVRLPPELRVRIFQCLVEHEPTEWALLPPTPVGTFRNEVWKAEWGHCRNMVKRFATYRRWLWLYHDENPEILEEFDDVVHNRFTYVIDFSWCRYKSASWILPYVLAVFKVNHAFAYARRIRLLRVPTALVTLEDIHRPFLFNAFGLQTNMTLELSRERTIVALAIDQMPIHLTQVVPANYFLPEDLSPYTFDRKALLRRLREAQSHFTGCFLGALLQTDAGVSIGENDHVLNEKAIIRSLLSVQHFAYTQFKLWGKRDSGPIEIGFEEILVEQICTYCAANPDKGKCYGISVPTDDSFTPCAAIFPRACFLCAPL</sequence>
<reference evidence="1" key="1">
    <citation type="journal article" date="2020" name="Stud. Mycol.">
        <title>101 Dothideomycetes genomes: a test case for predicting lifestyles and emergence of pathogens.</title>
        <authorList>
            <person name="Haridas S."/>
            <person name="Albert R."/>
            <person name="Binder M."/>
            <person name="Bloem J."/>
            <person name="Labutti K."/>
            <person name="Salamov A."/>
            <person name="Andreopoulos B."/>
            <person name="Baker S."/>
            <person name="Barry K."/>
            <person name="Bills G."/>
            <person name="Bluhm B."/>
            <person name="Cannon C."/>
            <person name="Castanera R."/>
            <person name="Culley D."/>
            <person name="Daum C."/>
            <person name="Ezra D."/>
            <person name="Gonzalez J."/>
            <person name="Henrissat B."/>
            <person name="Kuo A."/>
            <person name="Liang C."/>
            <person name="Lipzen A."/>
            <person name="Lutzoni F."/>
            <person name="Magnuson J."/>
            <person name="Mondo S."/>
            <person name="Nolan M."/>
            <person name="Ohm R."/>
            <person name="Pangilinan J."/>
            <person name="Park H.-J."/>
            <person name="Ramirez L."/>
            <person name="Alfaro M."/>
            <person name="Sun H."/>
            <person name="Tritt A."/>
            <person name="Yoshinaga Y."/>
            <person name="Zwiers L.-H."/>
            <person name="Turgeon B."/>
            <person name="Goodwin S."/>
            <person name="Spatafora J."/>
            <person name="Crous P."/>
            <person name="Grigoriev I."/>
        </authorList>
    </citation>
    <scope>NUCLEOTIDE SEQUENCE</scope>
    <source>
        <strain evidence="1">CBS 121739</strain>
    </source>
</reference>
<dbReference type="RefSeq" id="XP_033600924.1">
    <property type="nucleotide sequence ID" value="XM_033741016.1"/>
</dbReference>
<proteinExistence type="predicted"/>
<accession>A0A6A6W769</accession>
<gene>
    <name evidence="1" type="ORF">EJ05DRAFT_352168</name>
</gene>
<name>A0A6A6W769_9PEZI</name>
<dbReference type="Proteomes" id="UP000799437">
    <property type="component" value="Unassembled WGS sequence"/>
</dbReference>
<dbReference type="EMBL" id="ML996571">
    <property type="protein sequence ID" value="KAF2758473.1"/>
    <property type="molecule type" value="Genomic_DNA"/>
</dbReference>